<protein>
    <recommendedName>
        <fullName evidence="6">Anti-sigma factor</fullName>
    </recommendedName>
</protein>
<feature type="transmembrane region" description="Helical" evidence="2">
    <location>
        <begin position="47"/>
        <end position="67"/>
    </location>
</feature>
<evidence type="ECO:0000313" key="4">
    <source>
        <dbReference type="EMBL" id="WXA13969.1"/>
    </source>
</evidence>
<name>A0AAU6P189_9FLAO</name>
<dbReference type="RefSeq" id="WP_338733292.1">
    <property type="nucleotide sequence ID" value="NZ_CP136924.1"/>
</dbReference>
<evidence type="ECO:0000256" key="1">
    <source>
        <dbReference type="SAM" id="Coils"/>
    </source>
</evidence>
<dbReference type="AlphaFoldDB" id="A0AAU6P189"/>
<dbReference type="Proteomes" id="UP001368318">
    <property type="component" value="Chromosome"/>
</dbReference>
<evidence type="ECO:0000256" key="2">
    <source>
        <dbReference type="SAM" id="Phobius"/>
    </source>
</evidence>
<accession>A0AAU6P189</accession>
<proteinExistence type="predicted"/>
<keyword evidence="2" id="KW-0812">Transmembrane</keyword>
<gene>
    <name evidence="4" type="ORF">R3L15_03645</name>
    <name evidence="3" type="ORF">R3L16_03750</name>
</gene>
<evidence type="ECO:0000313" key="5">
    <source>
        <dbReference type="Proteomes" id="UP001368318"/>
    </source>
</evidence>
<evidence type="ECO:0000313" key="3">
    <source>
        <dbReference type="EMBL" id="WXA03608.1"/>
    </source>
</evidence>
<keyword evidence="2" id="KW-1133">Transmembrane helix</keyword>
<sequence>MAQDIKELLKSNQNNEQVTMPKGHEKRFLTRLDNTFPEVDAPKSKRWYWFSIAASIVVVLGIGYAMIFSSDKPIENTVAETTNKGTQPEKTLGDVSPDLKKIEDYYLASINYELSKVKVTSENKELFDGYITRLEALNQEYKKLSKELTKNGPNEFTVNALINNLKMRLNLLYRLKEQLETLSNNSQKTI</sequence>
<keyword evidence="5" id="KW-1185">Reference proteome</keyword>
<keyword evidence="2" id="KW-0472">Membrane</keyword>
<feature type="coiled-coil region" evidence="1">
    <location>
        <begin position="127"/>
        <end position="182"/>
    </location>
</feature>
<keyword evidence="1" id="KW-0175">Coiled coil</keyword>
<dbReference type="KEGG" id="mcaa:R3L15_03645"/>
<reference evidence="3 5" key="1">
    <citation type="submission" date="2023-10" db="EMBL/GenBank/DDBJ databases">
        <title>Culture-based analysis of two novel bacteria associated with mangrove crab gills.</title>
        <authorList>
            <person name="Yang X."/>
            <person name="Garuglieri E."/>
            <person name="Van Goethem M.W."/>
            <person name="Fusi M."/>
            <person name="Marasco R."/>
            <person name="Daffonchio D.G."/>
        </authorList>
    </citation>
    <scope>NUCLEOTIDE SEQUENCE [LARGE SCALE GENOMIC DNA]</scope>
    <source>
        <strain evidence="4">UG2-1</strain>
        <strain evidence="3">UG2-2</strain>
        <strain evidence="5">UG2_2</strain>
    </source>
</reference>
<dbReference type="EMBL" id="CP136925">
    <property type="protein sequence ID" value="WXA13969.1"/>
    <property type="molecule type" value="Genomic_DNA"/>
</dbReference>
<dbReference type="EMBL" id="CP136924">
    <property type="protein sequence ID" value="WXA03608.1"/>
    <property type="molecule type" value="Genomic_DNA"/>
</dbReference>
<evidence type="ECO:0008006" key="6">
    <source>
        <dbReference type="Google" id="ProtNLM"/>
    </source>
</evidence>
<organism evidence="3 5">
    <name type="scientific">Mangrovimonas cancribranchiae</name>
    <dbReference type="NCBI Taxonomy" id="3080055"/>
    <lineage>
        <taxon>Bacteria</taxon>
        <taxon>Pseudomonadati</taxon>
        <taxon>Bacteroidota</taxon>
        <taxon>Flavobacteriia</taxon>
        <taxon>Flavobacteriales</taxon>
        <taxon>Flavobacteriaceae</taxon>
        <taxon>Mangrovimonas</taxon>
    </lineage>
</organism>